<name>J3N4N4_ORYBR</name>
<sequence length="107" mass="11916">MASTASSTYDGQRLHKPGITTVVTSYMTYGVQPKIGDPTSTAFSDIWKMTQGHPLTYAKTLPMTSSDICKGSLPFQTLPKYLAMAKIWPARFVGVRWFGLLHNFLRV</sequence>
<reference evidence="1" key="2">
    <citation type="submission" date="2013-04" db="UniProtKB">
        <authorList>
            <consortium name="EnsemblPlants"/>
        </authorList>
    </citation>
    <scope>IDENTIFICATION</scope>
</reference>
<keyword evidence="2" id="KW-1185">Reference proteome</keyword>
<evidence type="ECO:0000313" key="2">
    <source>
        <dbReference type="Proteomes" id="UP000006038"/>
    </source>
</evidence>
<accession>J3N4N4</accession>
<protein>
    <submittedName>
        <fullName evidence="1">Uncharacterized protein</fullName>
    </submittedName>
</protein>
<reference evidence="1" key="1">
    <citation type="journal article" date="2013" name="Nat. Commun.">
        <title>Whole-genome sequencing of Oryza brachyantha reveals mechanisms underlying Oryza genome evolution.</title>
        <authorList>
            <person name="Chen J."/>
            <person name="Huang Q."/>
            <person name="Gao D."/>
            <person name="Wang J."/>
            <person name="Lang Y."/>
            <person name="Liu T."/>
            <person name="Li B."/>
            <person name="Bai Z."/>
            <person name="Luis Goicoechea J."/>
            <person name="Liang C."/>
            <person name="Chen C."/>
            <person name="Zhang W."/>
            <person name="Sun S."/>
            <person name="Liao Y."/>
            <person name="Zhang X."/>
            <person name="Yang L."/>
            <person name="Song C."/>
            <person name="Wang M."/>
            <person name="Shi J."/>
            <person name="Liu G."/>
            <person name="Liu J."/>
            <person name="Zhou H."/>
            <person name="Zhou W."/>
            <person name="Yu Q."/>
            <person name="An N."/>
            <person name="Chen Y."/>
            <person name="Cai Q."/>
            <person name="Wang B."/>
            <person name="Liu B."/>
            <person name="Min J."/>
            <person name="Huang Y."/>
            <person name="Wu H."/>
            <person name="Li Z."/>
            <person name="Zhang Y."/>
            <person name="Yin Y."/>
            <person name="Song W."/>
            <person name="Jiang J."/>
            <person name="Jackson S.A."/>
            <person name="Wing R.A."/>
            <person name="Wang J."/>
            <person name="Chen M."/>
        </authorList>
    </citation>
    <scope>NUCLEOTIDE SEQUENCE [LARGE SCALE GENOMIC DNA]</scope>
    <source>
        <strain evidence="1">cv. IRGC 101232</strain>
    </source>
</reference>
<dbReference type="Proteomes" id="UP000006038">
    <property type="component" value="Chromosome 10"/>
</dbReference>
<dbReference type="EnsemblPlants" id="OB10G24820.1">
    <property type="protein sequence ID" value="OB10G24820.1"/>
    <property type="gene ID" value="OB10G24820"/>
</dbReference>
<dbReference type="HOGENOM" id="CLU_2213982_0_0_1"/>
<organism evidence="1">
    <name type="scientific">Oryza brachyantha</name>
    <name type="common">malo sina</name>
    <dbReference type="NCBI Taxonomy" id="4533"/>
    <lineage>
        <taxon>Eukaryota</taxon>
        <taxon>Viridiplantae</taxon>
        <taxon>Streptophyta</taxon>
        <taxon>Embryophyta</taxon>
        <taxon>Tracheophyta</taxon>
        <taxon>Spermatophyta</taxon>
        <taxon>Magnoliopsida</taxon>
        <taxon>Liliopsida</taxon>
        <taxon>Poales</taxon>
        <taxon>Poaceae</taxon>
        <taxon>BOP clade</taxon>
        <taxon>Oryzoideae</taxon>
        <taxon>Oryzeae</taxon>
        <taxon>Oryzinae</taxon>
        <taxon>Oryza</taxon>
    </lineage>
</organism>
<proteinExistence type="predicted"/>
<evidence type="ECO:0000313" key="1">
    <source>
        <dbReference type="EnsemblPlants" id="OB10G24820.1"/>
    </source>
</evidence>
<dbReference type="AlphaFoldDB" id="J3N4N4"/>
<dbReference type="Gramene" id="OB10G24820.1">
    <property type="protein sequence ID" value="OB10G24820.1"/>
    <property type="gene ID" value="OB10G24820"/>
</dbReference>